<comment type="caution">
    <text evidence="2">The sequence shown here is derived from an EMBL/GenBank/DDBJ whole genome shotgun (WGS) entry which is preliminary data.</text>
</comment>
<dbReference type="PROSITE" id="PS51257">
    <property type="entry name" value="PROKAR_LIPOPROTEIN"/>
    <property type="match status" value="1"/>
</dbReference>
<name>A0A7K0JID2_PHOVU</name>
<reference evidence="2 3" key="1">
    <citation type="submission" date="2019-09" db="EMBL/GenBank/DDBJ databases">
        <title>In-depth cultivation of the pig gut microbiome towards novel bacterial diversity and tailored functional studies.</title>
        <authorList>
            <person name="Wylensek D."/>
            <person name="Hitch T.C.A."/>
            <person name="Clavel T."/>
        </authorList>
    </citation>
    <scope>NUCLEOTIDE SEQUENCE [LARGE SCALE GENOMIC DNA]</scope>
    <source>
        <strain evidence="2 3">WCA-389-WT-3C</strain>
    </source>
</reference>
<dbReference type="RefSeq" id="WP_154577589.1">
    <property type="nucleotide sequence ID" value="NZ_VULU01000031.1"/>
</dbReference>
<proteinExistence type="predicted"/>
<gene>
    <name evidence="2" type="ORF">FYJ30_15400</name>
</gene>
<evidence type="ECO:0000313" key="3">
    <source>
        <dbReference type="Proteomes" id="UP000460950"/>
    </source>
</evidence>
<organism evidence="2 3">
    <name type="scientific">Phocaeicola vulgatus</name>
    <name type="common">Bacteroides vulgatus</name>
    <dbReference type="NCBI Taxonomy" id="821"/>
    <lineage>
        <taxon>Bacteria</taxon>
        <taxon>Pseudomonadati</taxon>
        <taxon>Bacteroidota</taxon>
        <taxon>Bacteroidia</taxon>
        <taxon>Bacteroidales</taxon>
        <taxon>Bacteroidaceae</taxon>
        <taxon>Phocaeicola</taxon>
    </lineage>
</organism>
<evidence type="ECO:0000256" key="1">
    <source>
        <dbReference type="SAM" id="MobiDB-lite"/>
    </source>
</evidence>
<protein>
    <submittedName>
        <fullName evidence="2">Uncharacterized protein</fullName>
    </submittedName>
</protein>
<feature type="compositionally biased region" description="Low complexity" evidence="1">
    <location>
        <begin position="220"/>
        <end position="230"/>
    </location>
</feature>
<accession>A0A7K0JID2</accession>
<feature type="region of interest" description="Disordered" evidence="1">
    <location>
        <begin position="211"/>
        <end position="230"/>
    </location>
</feature>
<evidence type="ECO:0000313" key="2">
    <source>
        <dbReference type="EMBL" id="MSS49640.1"/>
    </source>
</evidence>
<dbReference type="Proteomes" id="UP000460950">
    <property type="component" value="Unassembled WGS sequence"/>
</dbReference>
<dbReference type="EMBL" id="VULU01000031">
    <property type="protein sequence ID" value="MSS49640.1"/>
    <property type="molecule type" value="Genomic_DNA"/>
</dbReference>
<sequence>MKKNFILLMGIVFLASCQDNMILSDDVQNPQASVNDLQDGMQRIVASSPEDIQTLIAQMGDGSKPLTRAISSATLSNNKEPFVSLIEANRIKVMESLTPLQLDSIANDEEELEFCPSDSVIADIQFAQLLNAEREIQVGSTVYKYMPNGVAYTNEVHAAELKTIEPLTSAIQVTPENEGMVMRVSPNVDFRPFQYQLVSFQDQLINGGGGGGISGGNTGNNGTTTGTSTSTGITLSNGVKIPLSDIRDINYYDKGDGNWFHRTWTGIWGRNVVAIKNFSKKRKLTMNFYDQNYIIYANIGTKLKMQKKVCGIWWNIKAEEMVQGWETVTVKYTIPKPIPPNTFTHPGMKNPTVTTRHPFPFSDENVLLFHIPFVDYDFTTKDLNKAFKTAALKAFNAASAWAKKEGQSADKIGLTCFKDREAYIIHGPFSKGVKNKKSMESKFYAKWFPGTCEFQFSVGSTVNLKNIKFSTNDGVELYRGIVFGAIKYDGKWLAARITKNSDK</sequence>
<dbReference type="AlphaFoldDB" id="A0A7K0JID2"/>